<dbReference type="AlphaFoldDB" id="A0A542Y6Q8"/>
<organism evidence="2 3">
    <name type="scientific">Leucobacter komagatae</name>
    <dbReference type="NCBI Taxonomy" id="55969"/>
    <lineage>
        <taxon>Bacteria</taxon>
        <taxon>Bacillati</taxon>
        <taxon>Actinomycetota</taxon>
        <taxon>Actinomycetes</taxon>
        <taxon>Micrococcales</taxon>
        <taxon>Microbacteriaceae</taxon>
        <taxon>Leucobacter</taxon>
    </lineage>
</organism>
<evidence type="ECO:0000313" key="2">
    <source>
        <dbReference type="EMBL" id="TQL43768.1"/>
    </source>
</evidence>
<keyword evidence="3" id="KW-1185">Reference proteome</keyword>
<dbReference type="Proteomes" id="UP000319094">
    <property type="component" value="Unassembled WGS sequence"/>
</dbReference>
<dbReference type="RefSeq" id="WP_281290275.1">
    <property type="nucleotide sequence ID" value="NZ_BAAAUY010000001.1"/>
</dbReference>
<accession>A0A542Y6Q8</accession>
<sequence>MSKHSAEDEIRRDARRELWLIPQALIALVVVAAVVIVRELLLR</sequence>
<keyword evidence="1" id="KW-0472">Membrane</keyword>
<dbReference type="EMBL" id="VFON01000001">
    <property type="protein sequence ID" value="TQL43768.1"/>
    <property type="molecule type" value="Genomic_DNA"/>
</dbReference>
<name>A0A542Y6Q8_9MICO</name>
<gene>
    <name evidence="2" type="ORF">FB468_1802</name>
</gene>
<proteinExistence type="predicted"/>
<comment type="caution">
    <text evidence="2">The sequence shown here is derived from an EMBL/GenBank/DDBJ whole genome shotgun (WGS) entry which is preliminary data.</text>
</comment>
<protein>
    <submittedName>
        <fullName evidence="2">Uncharacterized protein</fullName>
    </submittedName>
</protein>
<evidence type="ECO:0000256" key="1">
    <source>
        <dbReference type="SAM" id="Phobius"/>
    </source>
</evidence>
<reference evidence="2 3" key="1">
    <citation type="submission" date="2019-06" db="EMBL/GenBank/DDBJ databases">
        <title>Sequencing the genomes of 1000 actinobacteria strains.</title>
        <authorList>
            <person name="Klenk H.-P."/>
        </authorList>
    </citation>
    <scope>NUCLEOTIDE SEQUENCE [LARGE SCALE GENOMIC DNA]</scope>
    <source>
        <strain evidence="2 3">DSM 8803</strain>
    </source>
</reference>
<evidence type="ECO:0000313" key="3">
    <source>
        <dbReference type="Proteomes" id="UP000319094"/>
    </source>
</evidence>
<feature type="transmembrane region" description="Helical" evidence="1">
    <location>
        <begin position="20"/>
        <end position="41"/>
    </location>
</feature>
<keyword evidence="1" id="KW-1133">Transmembrane helix</keyword>
<keyword evidence="1" id="KW-0812">Transmembrane</keyword>